<keyword evidence="2" id="KW-1185">Reference proteome</keyword>
<name>A0A222ZME7_9CAUD</name>
<dbReference type="Proteomes" id="UP000226065">
    <property type="component" value="Segment"/>
</dbReference>
<evidence type="ECO:0000313" key="2">
    <source>
        <dbReference type="Proteomes" id="UP000226065"/>
    </source>
</evidence>
<organism evidence="1 2">
    <name type="scientific">Mycobacterium phage Krueger</name>
    <dbReference type="NCBI Taxonomy" id="2015820"/>
    <lineage>
        <taxon>Viruses</taxon>
        <taxon>Duplodnaviria</taxon>
        <taxon>Heunggongvirae</taxon>
        <taxon>Uroviricota</taxon>
        <taxon>Caudoviricetes</taxon>
        <taxon>Weiservirinae</taxon>
        <taxon>Unicornvirus</taxon>
        <taxon>Unicornvirus krueger</taxon>
    </lineage>
</organism>
<gene>
    <name evidence="1" type="primary">87</name>
    <name evidence="1" type="ORF">SEA_KRUEGER_87</name>
</gene>
<dbReference type="KEGG" id="vg:60322893"/>
<dbReference type="EMBL" id="MF324914">
    <property type="protein sequence ID" value="ASR85585.1"/>
    <property type="molecule type" value="Genomic_DNA"/>
</dbReference>
<accession>A0A222ZME7</accession>
<sequence>MMQRPWRMILDGPTAAPDFRHARDIPDAVFCAAVAAATLPHGVALRGDVNRVLGGLALDDAAPSDEVPGVPWKVVLAKFRRCAGRGLVEGCDCGCRGDWELTRKGRGVVACAAVDAMVAWIEALPWL</sequence>
<dbReference type="RefSeq" id="YP_009951458.1">
    <property type="nucleotide sequence ID" value="NC_051601.1"/>
</dbReference>
<evidence type="ECO:0000313" key="1">
    <source>
        <dbReference type="EMBL" id="ASR85585.1"/>
    </source>
</evidence>
<protein>
    <submittedName>
        <fullName evidence="1">Uncharacterized protein</fullName>
    </submittedName>
</protein>
<proteinExistence type="predicted"/>
<reference evidence="1 2" key="1">
    <citation type="submission" date="2017-06" db="EMBL/GenBank/DDBJ databases">
        <authorList>
            <person name="Tobias T."/>
            <person name="Darnell A."/>
            <person name="Downs E."/>
            <person name="Draper R."/>
            <person name="Fishman F."/>
            <person name="Harders C."/>
            <person name="Isola J."/>
            <person name="Keiser K."/>
            <person name="Knight T."/>
            <person name="Lindquist A."/>
            <person name="Mozdren S."/>
            <person name="Obiri-Yeboah D."/>
            <person name="Oostindie M."/>
            <person name="Pearce C."/>
            <person name="Pelyhes D."/>
            <person name="Peterson J."/>
            <person name="Smith S."/>
            <person name="Vroom A."/>
            <person name="Stukey J."/>
            <person name="Best A."/>
            <person name="Garlena R.A."/>
            <person name="Russell D.A."/>
            <person name="Pope W.H."/>
            <person name="Jacobs-Sera D."/>
            <person name="Hendrix R.W."/>
            <person name="Hatfull G.F."/>
        </authorList>
    </citation>
    <scope>NUCLEOTIDE SEQUENCE [LARGE SCALE GENOMIC DNA]</scope>
</reference>
<dbReference type="GeneID" id="60322893"/>